<proteinExistence type="predicted"/>
<dbReference type="Proteomes" id="UP000254463">
    <property type="component" value="Unassembled WGS sequence"/>
</dbReference>
<name>A0A7D8EL06_SALER</name>
<gene>
    <name evidence="1" type="ORF">NCTC6385_01375</name>
</gene>
<dbReference type="EMBL" id="UGWV01000002">
    <property type="protein sequence ID" value="SUF94489.1"/>
    <property type="molecule type" value="Genomic_DNA"/>
</dbReference>
<sequence length="137" mass="15695">MKRAPFLCKQSPDRTLEVVILAGSLAWETSRVWRKDPDREDDIPPVVLGPDELADLDNLTIIRPDTLYVRVLRTGDVREEYLLKIAVKLAHAGVQMARLMSPDGELLENWTGQLARLRQERPSDILPEHFRLDEEAL</sequence>
<reference evidence="1 2" key="1">
    <citation type="submission" date="2018-06" db="EMBL/GenBank/DDBJ databases">
        <authorList>
            <consortium name="Pathogen Informatics"/>
            <person name="Doyle S."/>
        </authorList>
    </citation>
    <scope>NUCLEOTIDE SEQUENCE [LARGE SCALE GENOMIC DNA]</scope>
    <source>
        <strain evidence="1 2">NCTC6385</strain>
    </source>
</reference>
<evidence type="ECO:0000313" key="1">
    <source>
        <dbReference type="EMBL" id="SUF94489.1"/>
    </source>
</evidence>
<organism evidence="1 2">
    <name type="scientific">Salmonella enterica</name>
    <name type="common">Salmonella choleraesuis</name>
    <dbReference type="NCBI Taxonomy" id="28901"/>
    <lineage>
        <taxon>Bacteria</taxon>
        <taxon>Pseudomonadati</taxon>
        <taxon>Pseudomonadota</taxon>
        <taxon>Gammaproteobacteria</taxon>
        <taxon>Enterobacterales</taxon>
        <taxon>Enterobacteriaceae</taxon>
        <taxon>Salmonella</taxon>
    </lineage>
</organism>
<evidence type="ECO:0000313" key="2">
    <source>
        <dbReference type="Proteomes" id="UP000254463"/>
    </source>
</evidence>
<dbReference type="AlphaFoldDB" id="A0A7D8EL06"/>
<protein>
    <submittedName>
        <fullName evidence="1">Phage DNA primase</fullName>
    </submittedName>
</protein>
<accession>A0A7D8EL06</accession>